<dbReference type="InterPro" id="IPR013761">
    <property type="entry name" value="SAM/pointed_sf"/>
</dbReference>
<sequence>MNTPAFTSTSVTATGIVGGRMLDEDNEKILRKEKIIGRDFLDLTREELEQNVMKLRPTKRLESSLRSVRRKIKGFSTYKTKKDLCEVLRKYGIDTNDIRKIPPFIPESKNYRKTNYPTLNFEVVGEEASGRVDYAIKKIIDVVNEELVAITEGKQKDFVAGFVTKRTNASHHTNTRKKKRSMISTIYMNSLPQVGSIWLLGRKATNQYFLLYTPERIYCSKSDYSHRLPSEGILDDDTKLRQGVKEVMGVIVDLLKDRVEVGDSPDSKGARTKKFIKE</sequence>
<accession>U9UIL8</accession>
<reference evidence="1" key="1">
    <citation type="submission" date="2013-07" db="EMBL/GenBank/DDBJ databases">
        <title>The genome of an arbuscular mycorrhizal fungus provides insights into the evolution of the oldest plant symbiosis.</title>
        <authorList>
            <consortium name="DOE Joint Genome Institute"/>
            <person name="Tisserant E."/>
            <person name="Malbreil M."/>
            <person name="Kuo A."/>
            <person name="Kohler A."/>
            <person name="Symeonidi A."/>
            <person name="Balestrini R."/>
            <person name="Charron P."/>
            <person name="Duensing N."/>
            <person name="Frei-dit-Frey N."/>
            <person name="Gianinazzi-Pearson V."/>
            <person name="Gilbert B."/>
            <person name="Handa Y."/>
            <person name="Hijri M."/>
            <person name="Kaul R."/>
            <person name="Kawaguchi M."/>
            <person name="Krajinski F."/>
            <person name="Lammers P."/>
            <person name="Lapierre D."/>
            <person name="Masclaux F.G."/>
            <person name="Murat C."/>
            <person name="Morin E."/>
            <person name="Ndikumana S."/>
            <person name="Pagni M."/>
            <person name="Petitpierre D."/>
            <person name="Requena N."/>
            <person name="Rosikiewicz P."/>
            <person name="Riley R."/>
            <person name="Saito K."/>
            <person name="San Clemente H."/>
            <person name="Shapiro H."/>
            <person name="van Tuinen D."/>
            <person name="Becard G."/>
            <person name="Bonfante P."/>
            <person name="Paszkowski U."/>
            <person name="Shachar-Hill Y."/>
            <person name="Young J.P."/>
            <person name="Sanders I.R."/>
            <person name="Henrissat B."/>
            <person name="Rensing S.A."/>
            <person name="Grigoriev I.V."/>
            <person name="Corradi N."/>
            <person name="Roux C."/>
            <person name="Martin F."/>
        </authorList>
    </citation>
    <scope>NUCLEOTIDE SEQUENCE</scope>
    <source>
        <strain evidence="1">DAOM 197198</strain>
    </source>
</reference>
<dbReference type="EMBL" id="KI277530">
    <property type="protein sequence ID" value="ESA20225.1"/>
    <property type="molecule type" value="Genomic_DNA"/>
</dbReference>
<protein>
    <submittedName>
        <fullName evidence="1">Uncharacterized protein</fullName>
    </submittedName>
</protein>
<name>U9UIL8_RHIID</name>
<organism evidence="1">
    <name type="scientific">Rhizophagus irregularis (strain DAOM 181602 / DAOM 197198 / MUCL 43194)</name>
    <name type="common">Arbuscular mycorrhizal fungus</name>
    <name type="synonym">Glomus intraradices</name>
    <dbReference type="NCBI Taxonomy" id="747089"/>
    <lineage>
        <taxon>Eukaryota</taxon>
        <taxon>Fungi</taxon>
        <taxon>Fungi incertae sedis</taxon>
        <taxon>Mucoromycota</taxon>
        <taxon>Glomeromycotina</taxon>
        <taxon>Glomeromycetes</taxon>
        <taxon>Glomerales</taxon>
        <taxon>Glomeraceae</taxon>
        <taxon>Rhizophagus</taxon>
    </lineage>
</organism>
<evidence type="ECO:0000313" key="1">
    <source>
        <dbReference type="EMBL" id="ESA20225.1"/>
    </source>
</evidence>
<gene>
    <name evidence="1" type="ORF">GLOINDRAFT_203</name>
</gene>
<dbReference type="Gene3D" id="1.10.150.50">
    <property type="entry name" value="Transcription Factor, Ets-1"/>
    <property type="match status" value="1"/>
</dbReference>
<proteinExistence type="predicted"/>
<dbReference type="AlphaFoldDB" id="U9UIL8"/>
<dbReference type="VEuPathDB" id="FungiDB:RhiirFUN_024276"/>
<dbReference type="HOGENOM" id="CLU_057569_0_0_1"/>